<protein>
    <recommendedName>
        <fullName evidence="2">ABC-type glycine betaine transport system substrate-binding domain-containing protein</fullName>
    </recommendedName>
</protein>
<dbReference type="EMBL" id="CAMXCT030000058">
    <property type="protein sequence ID" value="CAL4760516.1"/>
    <property type="molecule type" value="Genomic_DNA"/>
</dbReference>
<evidence type="ECO:0000313" key="3">
    <source>
        <dbReference type="EMBL" id="CAI3973204.1"/>
    </source>
</evidence>
<evidence type="ECO:0000313" key="4">
    <source>
        <dbReference type="EMBL" id="CAL1126579.1"/>
    </source>
</evidence>
<dbReference type="EMBL" id="CAMXCT010000058">
    <property type="protein sequence ID" value="CAI3973204.1"/>
    <property type="molecule type" value="Genomic_DNA"/>
</dbReference>
<dbReference type="AlphaFoldDB" id="A0A9P1FDT8"/>
<accession>A0A9P1FDT8</accession>
<dbReference type="GO" id="GO:0043190">
    <property type="term" value="C:ATP-binding cassette (ABC) transporter complex"/>
    <property type="evidence" value="ECO:0007669"/>
    <property type="project" value="InterPro"/>
</dbReference>
<reference evidence="4" key="2">
    <citation type="submission" date="2024-04" db="EMBL/GenBank/DDBJ databases">
        <authorList>
            <person name="Chen Y."/>
            <person name="Shah S."/>
            <person name="Dougan E. K."/>
            <person name="Thang M."/>
            <person name="Chan C."/>
        </authorList>
    </citation>
    <scope>NUCLEOTIDE SEQUENCE [LARGE SCALE GENOMIC DNA]</scope>
</reference>
<evidence type="ECO:0000256" key="1">
    <source>
        <dbReference type="SAM" id="SignalP"/>
    </source>
</evidence>
<dbReference type="Gene3D" id="2.10.50.10">
    <property type="entry name" value="Tumor Necrosis Factor Receptor, subunit A, domain 2"/>
    <property type="match status" value="1"/>
</dbReference>
<keyword evidence="5" id="KW-1185">Reference proteome</keyword>
<sequence>MAPWSLSWHFLLPFLGSVWVFAEAESTCFANAVAEGDRKFLSGPSGPYPIGVWVCDWPAAYVTSEVVHILLEEILGFRVVQTGPGPSTVDGFFALTGCATPTNIEDRGCSAEPVVTTNHINVEGWTESYASTWAEIERDYPQNAPRNLGNMGYFGKTSMYLPANIRQAAYNAEGWILEFYRGFNVSWTQPAKYFDHHSSIDKDRLKKCVDTRLMVSQAMEVYADITGDWHGVEILTDDNGNRVVRGKCWDEYFWYPPACRDEPSKCVIFFTGGSGWNLEETMQKATAWNMPLAPAIAKTWGDYTKLPLQIGSTFYWWVPDPTFLLLDPVEITFPPFDRTAFLRGDKRTSPTALSVDKYVSQDLQTLAPEAHHLVRGMVMDLEGVNDMLRDQLETGNSSRDVACRWLHGHEDVWKPWLPDPTKCFSGFGLYHQPSSNFVTNRRDPTGLICNPCPSGTFSSKLADDAGITFVCEPCPAGTKQPSGASVECVPCKEGEYQV</sequence>
<dbReference type="GO" id="GO:0022857">
    <property type="term" value="F:transmembrane transporter activity"/>
    <property type="evidence" value="ECO:0007669"/>
    <property type="project" value="InterPro"/>
</dbReference>
<feature type="signal peptide" evidence="1">
    <location>
        <begin position="1"/>
        <end position="24"/>
    </location>
</feature>
<proteinExistence type="predicted"/>
<evidence type="ECO:0000259" key="2">
    <source>
        <dbReference type="Pfam" id="PF04069"/>
    </source>
</evidence>
<dbReference type="SUPFAM" id="SSF53850">
    <property type="entry name" value="Periplasmic binding protein-like II"/>
    <property type="match status" value="1"/>
</dbReference>
<feature type="chain" id="PRO_5043271922" description="ABC-type glycine betaine transport system substrate-binding domain-containing protein" evidence="1">
    <location>
        <begin position="25"/>
        <end position="498"/>
    </location>
</feature>
<reference evidence="3" key="1">
    <citation type="submission" date="2022-10" db="EMBL/GenBank/DDBJ databases">
        <authorList>
            <person name="Chen Y."/>
            <person name="Dougan E. K."/>
            <person name="Chan C."/>
            <person name="Rhodes N."/>
            <person name="Thang M."/>
        </authorList>
    </citation>
    <scope>NUCLEOTIDE SEQUENCE</scope>
</reference>
<dbReference type="Gene3D" id="3.40.190.10">
    <property type="entry name" value="Periplasmic binding protein-like II"/>
    <property type="match status" value="1"/>
</dbReference>
<dbReference type="EMBL" id="CAMXCT020000058">
    <property type="protein sequence ID" value="CAL1126579.1"/>
    <property type="molecule type" value="Genomic_DNA"/>
</dbReference>
<dbReference type="Proteomes" id="UP001152797">
    <property type="component" value="Unassembled WGS sequence"/>
</dbReference>
<comment type="caution">
    <text evidence="3">The sequence shown here is derived from an EMBL/GenBank/DDBJ whole genome shotgun (WGS) entry which is preliminary data.</text>
</comment>
<name>A0A9P1FDT8_9DINO</name>
<keyword evidence="1" id="KW-0732">Signal</keyword>
<evidence type="ECO:0000313" key="5">
    <source>
        <dbReference type="Proteomes" id="UP001152797"/>
    </source>
</evidence>
<dbReference type="InterPro" id="IPR007210">
    <property type="entry name" value="ABC_Gly_betaine_transp_sub-bd"/>
</dbReference>
<dbReference type="Pfam" id="PF04069">
    <property type="entry name" value="OpuAC"/>
    <property type="match status" value="1"/>
</dbReference>
<feature type="domain" description="ABC-type glycine betaine transport system substrate-binding" evidence="2">
    <location>
        <begin position="314"/>
        <end position="406"/>
    </location>
</feature>
<organism evidence="3">
    <name type="scientific">Cladocopium goreaui</name>
    <dbReference type="NCBI Taxonomy" id="2562237"/>
    <lineage>
        <taxon>Eukaryota</taxon>
        <taxon>Sar</taxon>
        <taxon>Alveolata</taxon>
        <taxon>Dinophyceae</taxon>
        <taxon>Suessiales</taxon>
        <taxon>Symbiodiniaceae</taxon>
        <taxon>Cladocopium</taxon>
    </lineage>
</organism>
<dbReference type="OrthoDB" id="441728at2759"/>
<gene>
    <name evidence="3" type="ORF">C1SCF055_LOCUS1726</name>
</gene>